<feature type="compositionally biased region" description="Low complexity" evidence="1">
    <location>
        <begin position="184"/>
        <end position="212"/>
    </location>
</feature>
<feature type="region of interest" description="Disordered" evidence="1">
    <location>
        <begin position="182"/>
        <end position="212"/>
    </location>
</feature>
<dbReference type="OrthoDB" id="3045159at2759"/>
<protein>
    <submittedName>
        <fullName evidence="3">Uncharacterized protein</fullName>
    </submittedName>
</protein>
<comment type="caution">
    <text evidence="3">The sequence shown here is derived from an EMBL/GenBank/DDBJ whole genome shotgun (WGS) entry which is preliminary data.</text>
</comment>
<feature type="compositionally biased region" description="Basic and acidic residues" evidence="1">
    <location>
        <begin position="326"/>
        <end position="337"/>
    </location>
</feature>
<dbReference type="Gene3D" id="2.60.120.260">
    <property type="entry name" value="Galactose-binding domain-like"/>
    <property type="match status" value="1"/>
</dbReference>
<feature type="transmembrane region" description="Helical" evidence="2">
    <location>
        <begin position="222"/>
        <end position="243"/>
    </location>
</feature>
<accession>A0A8H6U3K9</accession>
<reference evidence="3" key="1">
    <citation type="submission" date="2020-05" db="EMBL/GenBank/DDBJ databases">
        <title>Mycena genomes resolve the evolution of fungal bioluminescence.</title>
        <authorList>
            <person name="Tsai I.J."/>
        </authorList>
    </citation>
    <scope>NUCLEOTIDE SEQUENCE</scope>
    <source>
        <strain evidence="3">CCC161011</strain>
    </source>
</reference>
<sequence length="337" mass="35465">MIPFPGAIALVIHGFLASSPRTQAYAALTTITIDDANSTFWTWKTTPDDIDSSWHAITPTTPCNATSCVNGVDPTQVKDATWHDGHLSSGSCKFQGSAISIYGIEVISPANISFTMDDPATKTFHYFDTRGGFVYNALFFEATNLDPNVQHTVTWVLEASSVDGGSALFDYALVTVNQSDTINGAPGTPTGSPGTESSGVLPSPSTSSTSPLTLHTFKKGPIVGSVFGVVGALAIVRAILVFLRRRKSSAGPVHTATIKYHPPPLENADRPGYLLEPNQSSMAALTPASVLVPASMPPPDSTATASKCSDPVILAGDPNTNQPAHASRDPGVEERLR</sequence>
<evidence type="ECO:0000313" key="4">
    <source>
        <dbReference type="Proteomes" id="UP000620124"/>
    </source>
</evidence>
<name>A0A8H6U3K9_9AGAR</name>
<organism evidence="3 4">
    <name type="scientific">Mycena venus</name>
    <dbReference type="NCBI Taxonomy" id="2733690"/>
    <lineage>
        <taxon>Eukaryota</taxon>
        <taxon>Fungi</taxon>
        <taxon>Dikarya</taxon>
        <taxon>Basidiomycota</taxon>
        <taxon>Agaricomycotina</taxon>
        <taxon>Agaricomycetes</taxon>
        <taxon>Agaricomycetidae</taxon>
        <taxon>Agaricales</taxon>
        <taxon>Marasmiineae</taxon>
        <taxon>Mycenaceae</taxon>
        <taxon>Mycena</taxon>
    </lineage>
</organism>
<evidence type="ECO:0000256" key="2">
    <source>
        <dbReference type="SAM" id="Phobius"/>
    </source>
</evidence>
<gene>
    <name evidence="3" type="ORF">MVEN_02572100</name>
</gene>
<dbReference type="Proteomes" id="UP000620124">
    <property type="component" value="Unassembled WGS sequence"/>
</dbReference>
<keyword evidence="2" id="KW-1133">Transmembrane helix</keyword>
<dbReference type="EMBL" id="JACAZI010000038">
    <property type="protein sequence ID" value="KAF7328147.1"/>
    <property type="molecule type" value="Genomic_DNA"/>
</dbReference>
<evidence type="ECO:0000313" key="3">
    <source>
        <dbReference type="EMBL" id="KAF7328147.1"/>
    </source>
</evidence>
<evidence type="ECO:0000256" key="1">
    <source>
        <dbReference type="SAM" id="MobiDB-lite"/>
    </source>
</evidence>
<keyword evidence="2" id="KW-0472">Membrane</keyword>
<feature type="region of interest" description="Disordered" evidence="1">
    <location>
        <begin position="291"/>
        <end position="337"/>
    </location>
</feature>
<proteinExistence type="predicted"/>
<dbReference type="AlphaFoldDB" id="A0A8H6U3K9"/>
<keyword evidence="2" id="KW-0812">Transmembrane</keyword>
<keyword evidence="4" id="KW-1185">Reference proteome</keyword>